<keyword evidence="3" id="KW-1185">Reference proteome</keyword>
<organism evidence="2 3">
    <name type="scientific">Saguinus oedipus</name>
    <name type="common">Cotton-top tamarin</name>
    <name type="synonym">Oedipomidas oedipus</name>
    <dbReference type="NCBI Taxonomy" id="9490"/>
    <lineage>
        <taxon>Eukaryota</taxon>
        <taxon>Metazoa</taxon>
        <taxon>Chordata</taxon>
        <taxon>Craniata</taxon>
        <taxon>Vertebrata</taxon>
        <taxon>Euteleostomi</taxon>
        <taxon>Mammalia</taxon>
        <taxon>Eutheria</taxon>
        <taxon>Euarchontoglires</taxon>
        <taxon>Primates</taxon>
        <taxon>Haplorrhini</taxon>
        <taxon>Platyrrhini</taxon>
        <taxon>Cebidae</taxon>
        <taxon>Callitrichinae</taxon>
        <taxon>Saguinus</taxon>
    </lineage>
</organism>
<sequence length="202" mass="22079">MNHHLACNGGTLEVPLTTYLIFIHTIKQLVFQFTVEQEAGDLNTLGKKGGKVDTREAMPKPHWQAERTQFHPAFLGMWDYLPSSEASNIRNSHVLLTCGEKDTIPSLSGNGSFKLHKHHKPPKMGVTGATGCDIGLKSFSPSAIILCDSSVLLKPVGLLHLTHQSDEQLTNQGARAASSPISTMPLPRDPHQALPKTRMQSD</sequence>
<name>A0ABQ9TUA9_SAGOE</name>
<evidence type="ECO:0000313" key="3">
    <source>
        <dbReference type="Proteomes" id="UP001266305"/>
    </source>
</evidence>
<dbReference type="EMBL" id="JASSZA010000019">
    <property type="protein sequence ID" value="KAK2088105.1"/>
    <property type="molecule type" value="Genomic_DNA"/>
</dbReference>
<dbReference type="Proteomes" id="UP001266305">
    <property type="component" value="Unassembled WGS sequence"/>
</dbReference>
<evidence type="ECO:0000313" key="2">
    <source>
        <dbReference type="EMBL" id="KAK2088105.1"/>
    </source>
</evidence>
<feature type="region of interest" description="Disordered" evidence="1">
    <location>
        <begin position="169"/>
        <end position="202"/>
    </location>
</feature>
<protein>
    <submittedName>
        <fullName evidence="2">Uncharacterized protein</fullName>
    </submittedName>
</protein>
<proteinExistence type="predicted"/>
<reference evidence="2 3" key="1">
    <citation type="submission" date="2023-05" db="EMBL/GenBank/DDBJ databases">
        <title>B98-5 Cell Line De Novo Hybrid Assembly: An Optical Mapping Approach.</title>
        <authorList>
            <person name="Kananen K."/>
            <person name="Auerbach J.A."/>
            <person name="Kautto E."/>
            <person name="Blachly J.S."/>
        </authorList>
    </citation>
    <scope>NUCLEOTIDE SEQUENCE [LARGE SCALE GENOMIC DNA]</scope>
    <source>
        <strain evidence="2">B95-8</strain>
        <tissue evidence="2">Cell line</tissue>
    </source>
</reference>
<evidence type="ECO:0000256" key="1">
    <source>
        <dbReference type="SAM" id="MobiDB-lite"/>
    </source>
</evidence>
<comment type="caution">
    <text evidence="2">The sequence shown here is derived from an EMBL/GenBank/DDBJ whole genome shotgun (WGS) entry which is preliminary data.</text>
</comment>
<accession>A0ABQ9TUA9</accession>
<gene>
    <name evidence="2" type="ORF">P7K49_034012</name>
</gene>